<sequence>MQWTADDLVPNLIQKLRTRTRPFASVVAPDGGLEHISIDDVHNASNRAAWFLHRNLVKDGEKFFYMGPNDIRYLIWVLGAMKSGKCVVCPSPSNTIPSNVRFFSTVGATKLLYAPESSSSLGPLLESIEKTITSIPTPSYLEMLGKEVVDEFPFPFTFDEVRDKPVMGLHTSGTSGHPKPIYWNHVAITSVTIPFDFNTLPHAPKRPNLLFETLQGNNVFLPFPLYHFGGIGMLLRSLPYSATVILPAVGTTLSPKNFARILEISSATSTLTPPSLLEAMLSNPRELAALSKLKHVGYAGGPLNPIMGEKLAKVIPHMYSVYGCTEGAGPFFESTGDNTYWQGLKFIELGHRMDEVVPGLYELVITRTDLVNRTQAYFHTCPHLEEFRTSDLFEPIEGSDGWWKFSGRTDNWITMSNGLKMDPTDMENTISAHPDVKGALIAGSHRIRLCLLIELRPEIELKSEAERQQKLDELWPKIDEANKAAPKFGRVPKELIIFTTLEKPFMRAGKGTIQRRLSIDAYEAEIEDLYAKAEEGLLTSDLPPLRSTSADDLSSFLTALYSDTLDNNNIAVDGDLFAQGLDSLLIFSLVARIKAGLRKHGIAEEVLGRVNNALLFTPTISKLAQRLSSVLSEPSSAGQSKSNGDNVEELRDILANAGAARATDGQGQVPTDQHSRTESRLD</sequence>
<organism evidence="1 2">
    <name type="scientific">Lasiodiplodia mahajangana</name>
    <dbReference type="NCBI Taxonomy" id="1108764"/>
    <lineage>
        <taxon>Eukaryota</taxon>
        <taxon>Fungi</taxon>
        <taxon>Dikarya</taxon>
        <taxon>Ascomycota</taxon>
        <taxon>Pezizomycotina</taxon>
        <taxon>Dothideomycetes</taxon>
        <taxon>Dothideomycetes incertae sedis</taxon>
        <taxon>Botryosphaeriales</taxon>
        <taxon>Botryosphaeriaceae</taxon>
        <taxon>Lasiodiplodia</taxon>
    </lineage>
</organism>
<protein>
    <submittedName>
        <fullName evidence="1">Uncharacterized protein</fullName>
    </submittedName>
</protein>
<name>A0ACC2JLP3_9PEZI</name>
<comment type="caution">
    <text evidence="1">The sequence shown here is derived from an EMBL/GenBank/DDBJ whole genome shotgun (WGS) entry which is preliminary data.</text>
</comment>
<gene>
    <name evidence="1" type="ORF">O1611_g5279</name>
</gene>
<reference evidence="1" key="1">
    <citation type="submission" date="2022-12" db="EMBL/GenBank/DDBJ databases">
        <title>Genome Sequence of Lasiodiplodia mahajangana.</title>
        <authorList>
            <person name="Buettner E."/>
        </authorList>
    </citation>
    <scope>NUCLEOTIDE SEQUENCE</scope>
    <source>
        <strain evidence="1">VT137</strain>
    </source>
</reference>
<dbReference type="Proteomes" id="UP001153332">
    <property type="component" value="Unassembled WGS sequence"/>
</dbReference>
<evidence type="ECO:0000313" key="2">
    <source>
        <dbReference type="Proteomes" id="UP001153332"/>
    </source>
</evidence>
<evidence type="ECO:0000313" key="1">
    <source>
        <dbReference type="EMBL" id="KAJ8128356.1"/>
    </source>
</evidence>
<dbReference type="EMBL" id="JAPUUL010001096">
    <property type="protein sequence ID" value="KAJ8128356.1"/>
    <property type="molecule type" value="Genomic_DNA"/>
</dbReference>
<accession>A0ACC2JLP3</accession>
<keyword evidence="2" id="KW-1185">Reference proteome</keyword>
<proteinExistence type="predicted"/>